<reference evidence="1" key="1">
    <citation type="submission" date="2018-05" db="EMBL/GenBank/DDBJ databases">
        <authorList>
            <person name="Moura L."/>
            <person name="Setubal J.C."/>
        </authorList>
    </citation>
    <scope>NUCLEOTIDE SEQUENCE</scope>
    <source>
        <strain evidence="1">ZC4RG45</strain>
    </source>
</reference>
<dbReference type="EMBL" id="QGUI01000198">
    <property type="protein sequence ID" value="PZM98996.1"/>
    <property type="molecule type" value="Genomic_DNA"/>
</dbReference>
<protein>
    <submittedName>
        <fullName evidence="2">Uncharacterized protein</fullName>
    </submittedName>
</protein>
<proteinExistence type="predicted"/>
<dbReference type="AlphaFoldDB" id="A0A2W4LTF8"/>
<reference evidence="1" key="4">
    <citation type="submission" date="2023-08" db="EMBL/GenBank/DDBJ databases">
        <authorList>
            <person name="Guima S.E.S."/>
            <person name="Martins L.F."/>
            <person name="Silva A.M."/>
            <person name="Setubal J.C."/>
        </authorList>
    </citation>
    <scope>NUCLEOTIDE SEQUENCE</scope>
    <source>
        <strain evidence="1">ZC4RG45</strain>
    </source>
</reference>
<evidence type="ECO:0000313" key="3">
    <source>
        <dbReference type="Proteomes" id="UP000249324"/>
    </source>
</evidence>
<gene>
    <name evidence="1" type="ORF">DIU77_013855</name>
    <name evidence="2" type="ORF">DIU77_06740</name>
</gene>
<reference evidence="2" key="2">
    <citation type="submission" date="2018-05" db="EMBL/GenBank/DDBJ databases">
        <authorList>
            <person name="Lanie J.A."/>
            <person name="Ng W.-L."/>
            <person name="Kazmierczak K.M."/>
            <person name="Andrzejewski T.M."/>
            <person name="Davidsen T.M."/>
            <person name="Wayne K.J."/>
            <person name="Tettelin H."/>
            <person name="Glass J.I."/>
            <person name="Rusch D."/>
            <person name="Podicherti R."/>
            <person name="Tsui H.-C.T."/>
            <person name="Winkler M.E."/>
        </authorList>
    </citation>
    <scope>NUCLEOTIDE SEQUENCE</scope>
    <source>
        <strain evidence="2">ZC4RG45</strain>
    </source>
</reference>
<comment type="caution">
    <text evidence="2">The sequence shown here is derived from an EMBL/GenBank/DDBJ whole genome shotgun (WGS) entry which is preliminary data.</text>
</comment>
<accession>A0A2W4LTF8</accession>
<reference evidence="1 3" key="3">
    <citation type="journal article" date="2021" name="BMC Genomics">
        <title>Genome-resolved metagenome and metatranscriptome analyses of thermophilic composting reveal key bacterial players and their metabolic interactions.</title>
        <authorList>
            <person name="Braga L.P.P."/>
            <person name="Pereira R.V."/>
            <person name="Martins L.F."/>
            <person name="Moura L.M.S."/>
            <person name="Sanchez F.B."/>
            <person name="Patane J.S.L."/>
            <person name="da Silva A.M."/>
            <person name="Setubal J.C."/>
        </authorList>
    </citation>
    <scope>NUCLEOTIDE SEQUENCE [LARGE SCALE GENOMIC DNA]</scope>
    <source>
        <strain evidence="1">ZC4RG45</strain>
    </source>
</reference>
<evidence type="ECO:0000313" key="1">
    <source>
        <dbReference type="EMBL" id="MFO7193322.1"/>
    </source>
</evidence>
<name>A0A2W4LTF8_9PSEU</name>
<organism evidence="2">
    <name type="scientific">Thermocrispum agreste</name>
    <dbReference type="NCBI Taxonomy" id="37925"/>
    <lineage>
        <taxon>Bacteria</taxon>
        <taxon>Bacillati</taxon>
        <taxon>Actinomycetota</taxon>
        <taxon>Actinomycetes</taxon>
        <taxon>Pseudonocardiales</taxon>
        <taxon>Pseudonocardiaceae</taxon>
        <taxon>Thermocrispum</taxon>
    </lineage>
</organism>
<dbReference type="Proteomes" id="UP000249324">
    <property type="component" value="Unassembled WGS sequence"/>
</dbReference>
<evidence type="ECO:0000313" key="2">
    <source>
        <dbReference type="EMBL" id="PZM98996.1"/>
    </source>
</evidence>
<sequence>MGLGLLPAPSALAYDIDVHDKFAGRSRTYLAYRNDSGSIFEVRFTTTLPGEQRRLRGQLEFIVPKSASDVMIVGRHAIKCGPVDVDEKQYEQVYGVRNILRGQTYVQKPRWTYTARQPGQHRCLLWVGTGRPRPSGTNTTSNILKVGWNSFLQVTEPLHPASAQHFQPDQPSHLLFPGKATDENVLTWTAPPGVRSFSASGDAYVTTCTSVGGSFDPVTGEYLCTGHTKIYGTIINSRMVVGQLRLDGSGYCALHYFPSKSGRKTNITRDIHHVVVFHSGSVPVATGNGCSRTFRVKVLIKNVDGGTALVHRQGTLTAAIPPT</sequence>
<dbReference type="EMBL" id="QGUI02000195">
    <property type="protein sequence ID" value="MFO7193322.1"/>
    <property type="molecule type" value="Genomic_DNA"/>
</dbReference>